<evidence type="ECO:0000259" key="1">
    <source>
        <dbReference type="Pfam" id="PF22241"/>
    </source>
</evidence>
<dbReference type="AlphaFoldDB" id="A0A922LSC0"/>
<dbReference type="RefSeq" id="XP_051072348.1">
    <property type="nucleotide sequence ID" value="XM_051212194.1"/>
</dbReference>
<reference evidence="2" key="1">
    <citation type="journal article" date="2012" name="Nat. Genet.">
        <title>Whole-genome sequence of Schistosoma haematobium.</title>
        <authorList>
            <person name="Young N.D."/>
            <person name="Jex A.R."/>
            <person name="Li B."/>
            <person name="Liu S."/>
            <person name="Yang L."/>
            <person name="Xiong Z."/>
            <person name="Li Y."/>
            <person name="Cantacessi C."/>
            <person name="Hall R.S."/>
            <person name="Xu X."/>
            <person name="Chen F."/>
            <person name="Wu X."/>
            <person name="Zerlotini A."/>
            <person name="Oliveira G."/>
            <person name="Hofmann A."/>
            <person name="Zhang G."/>
            <person name="Fang X."/>
            <person name="Kang Y."/>
            <person name="Campbell B.E."/>
            <person name="Loukas A."/>
            <person name="Ranganathan S."/>
            <person name="Rollinson D."/>
            <person name="Rinaldi G."/>
            <person name="Brindley P.J."/>
            <person name="Yang H."/>
            <person name="Wang J."/>
            <person name="Wang J."/>
            <person name="Gasser R.B."/>
        </authorList>
    </citation>
    <scope>NUCLEOTIDE SEQUENCE</scope>
</reference>
<organism evidence="2 3">
    <name type="scientific">Schistosoma haematobium</name>
    <name type="common">Blood fluke</name>
    <dbReference type="NCBI Taxonomy" id="6185"/>
    <lineage>
        <taxon>Eukaryota</taxon>
        <taxon>Metazoa</taxon>
        <taxon>Spiralia</taxon>
        <taxon>Lophotrochozoa</taxon>
        <taxon>Platyhelminthes</taxon>
        <taxon>Trematoda</taxon>
        <taxon>Digenea</taxon>
        <taxon>Strigeidida</taxon>
        <taxon>Schistosomatoidea</taxon>
        <taxon>Schistosomatidae</taxon>
        <taxon>Schistosoma</taxon>
    </lineage>
</organism>
<comment type="caution">
    <text evidence="2">The sequence shown here is derived from an EMBL/GenBank/DDBJ whole genome shotgun (WGS) entry which is preliminary data.</text>
</comment>
<sequence length="118" mass="13501">MVTVIAARKFCDELINFVNQVPDNSLAISALQILLSRMQSRNIAFESQLVELRDSLSKRLEAVGNLREAATVLSDIPLESGQRLVFNVDARFSELDRCMYEYKFIQKCFVVKQSKLVR</sequence>
<name>A0A922LSC0_SCHHA</name>
<dbReference type="CTD" id="24590166"/>
<dbReference type="GeneID" id="24590166"/>
<dbReference type="InterPro" id="IPR054559">
    <property type="entry name" value="PSMD12-CSN4-like_N"/>
</dbReference>
<feature type="domain" description="PSMD12/CSN4-like N-terminal" evidence="1">
    <location>
        <begin position="6"/>
        <end position="82"/>
    </location>
</feature>
<gene>
    <name evidence="2" type="primary">COPS4_1</name>
    <name evidence="2" type="ORF">MS3_00004280</name>
</gene>
<reference evidence="2" key="3">
    <citation type="submission" date="2021-06" db="EMBL/GenBank/DDBJ databases">
        <title>Chromosome-level genome assembly for S. haematobium.</title>
        <authorList>
            <person name="Stroehlein A.J."/>
        </authorList>
    </citation>
    <scope>NUCLEOTIDE SEQUENCE</scope>
</reference>
<dbReference type="EMBL" id="AMPZ03000002">
    <property type="protein sequence ID" value="KAH9592314.1"/>
    <property type="molecule type" value="Genomic_DNA"/>
</dbReference>
<keyword evidence="3" id="KW-1185">Reference proteome</keyword>
<evidence type="ECO:0000313" key="3">
    <source>
        <dbReference type="Proteomes" id="UP000471633"/>
    </source>
</evidence>
<proteinExistence type="predicted"/>
<reference evidence="2" key="4">
    <citation type="journal article" date="2022" name="PLoS Pathog.">
        <title>Chromosome-level genome of Schistosoma haematobium underpins genome-wide explorations of molecular variation.</title>
        <authorList>
            <person name="Stroehlein A.J."/>
            <person name="Korhonen P.K."/>
            <person name="Lee V.V."/>
            <person name="Ralph S.A."/>
            <person name="Mentink-Kane M."/>
            <person name="You H."/>
            <person name="McManus D.P."/>
            <person name="Tchuente L.T."/>
            <person name="Stothard J.R."/>
            <person name="Kaur P."/>
            <person name="Dudchenko O."/>
            <person name="Aiden E.L."/>
            <person name="Yang B."/>
            <person name="Yang H."/>
            <person name="Emery A.M."/>
            <person name="Webster B.L."/>
            <person name="Brindley P.J."/>
            <person name="Rollinson D."/>
            <person name="Chang B.C.H."/>
            <person name="Gasser R.B."/>
            <person name="Young N.D."/>
        </authorList>
    </citation>
    <scope>NUCLEOTIDE SEQUENCE</scope>
</reference>
<dbReference type="Proteomes" id="UP000471633">
    <property type="component" value="Unassembled WGS sequence"/>
</dbReference>
<reference evidence="2" key="2">
    <citation type="journal article" date="2019" name="Gigascience">
        <title>High-quality Schistosoma haematobium genome achieved by single-molecule and long-range sequencing.</title>
        <authorList>
            <person name="Stroehlein A.J."/>
            <person name="Korhonen P.K."/>
            <person name="Chong T.M."/>
            <person name="Lim Y.L."/>
            <person name="Chan K.G."/>
            <person name="Webster B."/>
            <person name="Rollinson D."/>
            <person name="Brindley P.J."/>
            <person name="Gasser R.B."/>
            <person name="Young N.D."/>
        </authorList>
    </citation>
    <scope>NUCLEOTIDE SEQUENCE</scope>
</reference>
<evidence type="ECO:0000313" key="2">
    <source>
        <dbReference type="EMBL" id="KAH9592314.1"/>
    </source>
</evidence>
<protein>
    <submittedName>
        <fullName evidence="2">COP9 signalosome complex subunit 4, variant 4</fullName>
    </submittedName>
</protein>
<dbReference type="Pfam" id="PF22241">
    <property type="entry name" value="PSMD12-CSN4_N"/>
    <property type="match status" value="1"/>
</dbReference>
<accession>A0A922LSC0</accession>